<evidence type="ECO:0000313" key="4">
    <source>
        <dbReference type="Proteomes" id="UP000552644"/>
    </source>
</evidence>
<evidence type="ECO:0000256" key="1">
    <source>
        <dbReference type="ARBA" id="ARBA00008791"/>
    </source>
</evidence>
<dbReference type="EMBL" id="JACHJP010000015">
    <property type="protein sequence ID" value="MBB4920630.1"/>
    <property type="molecule type" value="Genomic_DNA"/>
</dbReference>
<dbReference type="PANTHER" id="PTHR46268:SF6">
    <property type="entry name" value="UNIVERSAL STRESS PROTEIN UP12"/>
    <property type="match status" value="1"/>
</dbReference>
<dbReference type="SUPFAM" id="SSF52402">
    <property type="entry name" value="Adenine nucleotide alpha hydrolases-like"/>
    <property type="match status" value="2"/>
</dbReference>
<feature type="domain" description="UspA" evidence="2">
    <location>
        <begin position="151"/>
        <end position="271"/>
    </location>
</feature>
<evidence type="ECO:0000259" key="2">
    <source>
        <dbReference type="Pfam" id="PF00582"/>
    </source>
</evidence>
<gene>
    <name evidence="3" type="ORF">FHS44_007781</name>
</gene>
<dbReference type="InterPro" id="IPR006016">
    <property type="entry name" value="UspA"/>
</dbReference>
<dbReference type="PRINTS" id="PR01438">
    <property type="entry name" value="UNVRSLSTRESS"/>
</dbReference>
<reference evidence="3 4" key="1">
    <citation type="submission" date="2020-08" db="EMBL/GenBank/DDBJ databases">
        <title>Genomic Encyclopedia of Type Strains, Phase III (KMG-III): the genomes of soil and plant-associated and newly described type strains.</title>
        <authorList>
            <person name="Whitman W."/>
        </authorList>
    </citation>
    <scope>NUCLEOTIDE SEQUENCE [LARGE SCALE GENOMIC DNA]</scope>
    <source>
        <strain evidence="3 4">CECT 8840</strain>
    </source>
</reference>
<sequence>MRYNAEERPVVAGYDGSEASERALRWAAEEARLRFAPLVVCHAWQWSQGTPVPLASMETVRRLGSQVLDKGVDLARRLAPRIEVRTSLDLGSPSVVLMSESGAADLLVVGRRGSGGFAELRIGSTAVQLAAHAYCPVAVVGERPAPATNLVVVGVDATAPERLELRLAFEQAWLRKASLRAICLIPEEARDAREYTVGFRRAVSLLEERYGQVNVETVVVDDSHVAALQRAAQDADVVVVGDRGWDDPVELPLGVVCQALLRGAPCPVVVAPSHRPLSVSR</sequence>
<dbReference type="InterPro" id="IPR014729">
    <property type="entry name" value="Rossmann-like_a/b/a_fold"/>
</dbReference>
<dbReference type="RefSeq" id="WP_184725130.1">
    <property type="nucleotide sequence ID" value="NZ_JACHJP010000015.1"/>
</dbReference>
<dbReference type="PANTHER" id="PTHR46268">
    <property type="entry name" value="STRESS RESPONSE PROTEIN NHAX"/>
    <property type="match status" value="1"/>
</dbReference>
<keyword evidence="4" id="KW-1185">Reference proteome</keyword>
<dbReference type="Gene3D" id="3.40.50.620">
    <property type="entry name" value="HUPs"/>
    <property type="match status" value="2"/>
</dbReference>
<dbReference type="InterPro" id="IPR006015">
    <property type="entry name" value="Universal_stress_UspA"/>
</dbReference>
<evidence type="ECO:0000313" key="3">
    <source>
        <dbReference type="EMBL" id="MBB4920630.1"/>
    </source>
</evidence>
<comment type="similarity">
    <text evidence="1">Belongs to the universal stress protein A family.</text>
</comment>
<organism evidence="3 4">
    <name type="scientific">Streptosporangium saharense</name>
    <dbReference type="NCBI Taxonomy" id="1706840"/>
    <lineage>
        <taxon>Bacteria</taxon>
        <taxon>Bacillati</taxon>
        <taxon>Actinomycetota</taxon>
        <taxon>Actinomycetes</taxon>
        <taxon>Streptosporangiales</taxon>
        <taxon>Streptosporangiaceae</taxon>
        <taxon>Streptosporangium</taxon>
    </lineage>
</organism>
<accession>A0A7W7QVT2</accession>
<dbReference type="Pfam" id="PF00582">
    <property type="entry name" value="Usp"/>
    <property type="match status" value="2"/>
</dbReference>
<protein>
    <submittedName>
        <fullName evidence="3">Nucleotide-binding universal stress UspA family protein</fullName>
    </submittedName>
</protein>
<name>A0A7W7QVT2_9ACTN</name>
<dbReference type="AlphaFoldDB" id="A0A7W7QVT2"/>
<dbReference type="Proteomes" id="UP000552644">
    <property type="component" value="Unassembled WGS sequence"/>
</dbReference>
<feature type="domain" description="UspA" evidence="2">
    <location>
        <begin position="8"/>
        <end position="140"/>
    </location>
</feature>
<proteinExistence type="inferred from homology"/>
<comment type="caution">
    <text evidence="3">The sequence shown here is derived from an EMBL/GenBank/DDBJ whole genome shotgun (WGS) entry which is preliminary data.</text>
</comment>